<reference evidence="3" key="1">
    <citation type="submission" date="2023-05" db="EMBL/GenBank/DDBJ databases">
        <title>Cataloging the Phylogenetic Diversity of Human Bladder Bacteria.</title>
        <authorList>
            <person name="Du J."/>
        </authorList>
    </citation>
    <scope>NUCLEOTIDE SEQUENCE</scope>
    <source>
        <strain evidence="3">UMB0765</strain>
    </source>
</reference>
<evidence type="ECO:0000256" key="1">
    <source>
        <dbReference type="SAM" id="MobiDB-lite"/>
    </source>
</evidence>
<organism evidence="3 4">
    <name type="scientific">Streptococcus pasteurianus</name>
    <dbReference type="NCBI Taxonomy" id="197614"/>
    <lineage>
        <taxon>Bacteria</taxon>
        <taxon>Bacillati</taxon>
        <taxon>Bacillota</taxon>
        <taxon>Bacilli</taxon>
        <taxon>Lactobacillales</taxon>
        <taxon>Streptococcaceae</taxon>
        <taxon>Streptococcus</taxon>
    </lineage>
</organism>
<dbReference type="RefSeq" id="WP_285362588.1">
    <property type="nucleotide sequence ID" value="NZ_JASOPU010000235.1"/>
</dbReference>
<evidence type="ECO:0000313" key="4">
    <source>
        <dbReference type="Proteomes" id="UP001237917"/>
    </source>
</evidence>
<feature type="non-terminal residue" evidence="3">
    <location>
        <position position="1"/>
    </location>
</feature>
<dbReference type="NCBIfam" id="TIGR02331">
    <property type="entry name" value="rib_alpha"/>
    <property type="match status" value="1"/>
</dbReference>
<feature type="domain" description="Rib" evidence="2">
    <location>
        <begin position="14"/>
        <end position="66"/>
    </location>
</feature>
<evidence type="ECO:0000259" key="2">
    <source>
        <dbReference type="Pfam" id="PF08428"/>
    </source>
</evidence>
<gene>
    <name evidence="3" type="ORF">QP487_12220</name>
</gene>
<accession>A0AAW6YSM7</accession>
<dbReference type="Proteomes" id="UP001237917">
    <property type="component" value="Unassembled WGS sequence"/>
</dbReference>
<proteinExistence type="predicted"/>
<feature type="non-terminal residue" evidence="3">
    <location>
        <position position="95"/>
    </location>
</feature>
<protein>
    <submittedName>
        <fullName evidence="3">Rib/alpha-like domain-containing protein</fullName>
    </submittedName>
</protein>
<feature type="region of interest" description="Disordered" evidence="1">
    <location>
        <begin position="74"/>
        <end position="95"/>
    </location>
</feature>
<dbReference type="AlphaFoldDB" id="A0AAW6YSM7"/>
<evidence type="ECO:0000313" key="3">
    <source>
        <dbReference type="EMBL" id="MDK7294176.1"/>
    </source>
</evidence>
<sequence length="95" mass="10030">TADLTFGLKSGAIEEKKAEEAVANKASLPKGTKYEWVKKPQKGDKEAHVKVTYPDKSYDILTLPINTPDNVPAEAANGTELITGGGTSEADAIDA</sequence>
<dbReference type="InterPro" id="IPR059115">
    <property type="entry name" value="Rib"/>
</dbReference>
<name>A0AAW6YSM7_9STRE</name>
<dbReference type="Pfam" id="PF08428">
    <property type="entry name" value="Rib"/>
    <property type="match status" value="1"/>
</dbReference>
<dbReference type="EMBL" id="JASOPU010000235">
    <property type="protein sequence ID" value="MDK7294176.1"/>
    <property type="molecule type" value="Genomic_DNA"/>
</dbReference>
<dbReference type="InterPro" id="IPR012706">
    <property type="entry name" value="Rib_alpha_Esp_rpt"/>
</dbReference>
<comment type="caution">
    <text evidence="3">The sequence shown here is derived from an EMBL/GenBank/DDBJ whole genome shotgun (WGS) entry which is preliminary data.</text>
</comment>